<dbReference type="PROSITE" id="PS51066">
    <property type="entry name" value="ZF_FPG_2"/>
    <property type="match status" value="1"/>
</dbReference>
<comment type="subunit">
    <text evidence="3 15">Monomer.</text>
</comment>
<comment type="similarity">
    <text evidence="2 15">Belongs to the FPG family.</text>
</comment>
<evidence type="ECO:0000256" key="15">
    <source>
        <dbReference type="HAMAP-Rule" id="MF_00103"/>
    </source>
</evidence>
<evidence type="ECO:0000256" key="6">
    <source>
        <dbReference type="ARBA" id="ARBA00022771"/>
    </source>
</evidence>
<dbReference type="GO" id="GO:0140078">
    <property type="term" value="F:class I DNA-(apurinic or apyrimidinic site) endonuclease activity"/>
    <property type="evidence" value="ECO:0007669"/>
    <property type="project" value="UniProtKB-EC"/>
</dbReference>
<evidence type="ECO:0000256" key="2">
    <source>
        <dbReference type="ARBA" id="ARBA00009409"/>
    </source>
</evidence>
<dbReference type="AlphaFoldDB" id="A0A1F5SEI2"/>
<dbReference type="SUPFAM" id="SSF57716">
    <property type="entry name" value="Glucocorticoid receptor-like (DNA-binding domain)"/>
    <property type="match status" value="1"/>
</dbReference>
<feature type="active site" description="Proton donor; for delta-elimination activity" evidence="15">
    <location>
        <position position="276"/>
    </location>
</feature>
<dbReference type="PANTHER" id="PTHR22993">
    <property type="entry name" value="FORMAMIDOPYRIMIDINE-DNA GLYCOSYLASE"/>
    <property type="match status" value="1"/>
</dbReference>
<evidence type="ECO:0000313" key="18">
    <source>
        <dbReference type="EMBL" id="OGF25125.1"/>
    </source>
</evidence>
<keyword evidence="9 15" id="KW-0238">DNA-binding</keyword>
<dbReference type="InterPro" id="IPR010979">
    <property type="entry name" value="Ribosomal_uS13-like_H2TH"/>
</dbReference>
<feature type="domain" description="Formamidopyrimidine-DNA glycosylase catalytic" evidence="17">
    <location>
        <begin position="2"/>
        <end position="129"/>
    </location>
</feature>
<dbReference type="Proteomes" id="UP000178367">
    <property type="component" value="Unassembled WGS sequence"/>
</dbReference>
<sequence>MPELPEVETIRNDLKKRILYIGIADIGILLARTVKNKRSDFKKILLKNKFTDIGRVGKLLILKLARGGGFLLVHLKMTGQLIYRNSGLVIAGGHSDRKAIRELPDKHTRVFLEFSDGGRLFFNDMRTFGYMKIVNAEELAAIKEKFGPEPLDRRFDGVFLKNLLNKRKMNIKALLLNQALVAGLGNIYADETLFIAGVDPARAADTLTDKETAKIVKAAKAVLRAGIKYRGTTFNSYVDADGHKGDFVRRLKVYGRAGEKCRRCGGAIRKKKVAGRGTSYCPVCQI</sequence>
<dbReference type="Pfam" id="PF06827">
    <property type="entry name" value="zf-FPG_IleRS"/>
    <property type="match status" value="1"/>
</dbReference>
<evidence type="ECO:0000256" key="7">
    <source>
        <dbReference type="ARBA" id="ARBA00022801"/>
    </source>
</evidence>
<evidence type="ECO:0000256" key="14">
    <source>
        <dbReference type="ARBA" id="ARBA00044632"/>
    </source>
</evidence>
<dbReference type="InterPro" id="IPR010663">
    <property type="entry name" value="Znf_FPG/IleRS"/>
</dbReference>
<reference evidence="18 19" key="1">
    <citation type="journal article" date="2016" name="Nat. Commun.">
        <title>Thousands of microbial genomes shed light on interconnected biogeochemical processes in an aquifer system.</title>
        <authorList>
            <person name="Anantharaman K."/>
            <person name="Brown C.T."/>
            <person name="Hug L.A."/>
            <person name="Sharon I."/>
            <person name="Castelle C.J."/>
            <person name="Probst A.J."/>
            <person name="Thomas B.C."/>
            <person name="Singh A."/>
            <person name="Wilkins M.J."/>
            <person name="Karaoz U."/>
            <person name="Brodie E.L."/>
            <person name="Williams K.H."/>
            <person name="Hubbard S.S."/>
            <person name="Banfield J.F."/>
        </authorList>
    </citation>
    <scope>NUCLEOTIDE SEQUENCE [LARGE SCALE GENOMIC DNA]</scope>
</reference>
<accession>A0A1F5SEI2</accession>
<evidence type="ECO:0000256" key="9">
    <source>
        <dbReference type="ARBA" id="ARBA00023125"/>
    </source>
</evidence>
<organism evidence="18 19">
    <name type="scientific">Candidatus Falkowbacteria bacterium RIFOXYA2_FULL_47_19</name>
    <dbReference type="NCBI Taxonomy" id="1797994"/>
    <lineage>
        <taxon>Bacteria</taxon>
        <taxon>Candidatus Falkowiibacteriota</taxon>
    </lineage>
</organism>
<dbReference type="FunFam" id="1.10.8.50:FF:000003">
    <property type="entry name" value="Formamidopyrimidine-DNA glycosylase"/>
    <property type="match status" value="1"/>
</dbReference>
<evidence type="ECO:0000256" key="1">
    <source>
        <dbReference type="ARBA" id="ARBA00001668"/>
    </source>
</evidence>
<feature type="active site" description="Proton donor; for beta-elimination activity" evidence="15">
    <location>
        <position position="58"/>
    </location>
</feature>
<name>A0A1F5SEI2_9BACT</name>
<keyword evidence="5 15" id="KW-0227">DNA damage</keyword>
<comment type="catalytic activity">
    <reaction evidence="14 15">
        <text>2'-deoxyribonucleotide-(2'-deoxyribose 5'-phosphate)-2'-deoxyribonucleotide-DNA = a 3'-end 2'-deoxyribonucleotide-(2,3-dehydro-2,3-deoxyribose 5'-phosphate)-DNA + a 5'-end 5'-phospho-2'-deoxyribonucleoside-DNA + H(+)</text>
        <dbReference type="Rhea" id="RHEA:66592"/>
        <dbReference type="Rhea" id="RHEA-COMP:13180"/>
        <dbReference type="Rhea" id="RHEA-COMP:16897"/>
        <dbReference type="Rhea" id="RHEA-COMP:17067"/>
        <dbReference type="ChEBI" id="CHEBI:15378"/>
        <dbReference type="ChEBI" id="CHEBI:136412"/>
        <dbReference type="ChEBI" id="CHEBI:157695"/>
        <dbReference type="ChEBI" id="CHEBI:167181"/>
        <dbReference type="EC" id="4.2.99.18"/>
    </reaction>
</comment>
<protein>
    <recommendedName>
        <fullName evidence="15">Formamidopyrimidine-DNA glycosylase</fullName>
        <shortName evidence="15">Fapy-DNA glycosylase</shortName>
        <ecNumber evidence="15">3.2.2.23</ecNumber>
    </recommendedName>
    <alternativeName>
        <fullName evidence="15">DNA-(apurinic or apyrimidinic site) lyase MutM</fullName>
        <shortName evidence="15">AP lyase MutM</shortName>
        <ecNumber evidence="15">4.2.99.18</ecNumber>
    </alternativeName>
</protein>
<keyword evidence="11 15" id="KW-0456">Lyase</keyword>
<gene>
    <name evidence="15" type="primary">mutM</name>
    <name evidence="15" type="synonym">fpg</name>
    <name evidence="18" type="ORF">A2227_07295</name>
</gene>
<comment type="catalytic activity">
    <reaction evidence="1 15">
        <text>Hydrolysis of DNA containing ring-opened 7-methylguanine residues, releasing 2,6-diamino-4-hydroxy-5-(N-methyl)formamidopyrimidine.</text>
        <dbReference type="EC" id="3.2.2.23"/>
    </reaction>
</comment>
<dbReference type="EMBL" id="MFGB01000023">
    <property type="protein sequence ID" value="OGF25125.1"/>
    <property type="molecule type" value="Genomic_DNA"/>
</dbReference>
<dbReference type="Gene3D" id="1.10.8.50">
    <property type="match status" value="1"/>
</dbReference>
<dbReference type="Pfam" id="PF06831">
    <property type="entry name" value="H2TH"/>
    <property type="match status" value="1"/>
</dbReference>
<dbReference type="SUPFAM" id="SSF81624">
    <property type="entry name" value="N-terminal domain of MutM-like DNA repair proteins"/>
    <property type="match status" value="1"/>
</dbReference>
<keyword evidence="10 15" id="KW-0234">DNA repair</keyword>
<dbReference type="SMART" id="SM00898">
    <property type="entry name" value="Fapy_DNA_glyco"/>
    <property type="match status" value="1"/>
</dbReference>
<dbReference type="GO" id="GO:0008270">
    <property type="term" value="F:zinc ion binding"/>
    <property type="evidence" value="ECO:0007669"/>
    <property type="project" value="UniProtKB-UniRule"/>
</dbReference>
<evidence type="ECO:0000256" key="11">
    <source>
        <dbReference type="ARBA" id="ARBA00023239"/>
    </source>
</evidence>
<dbReference type="GO" id="GO:0034039">
    <property type="term" value="F:8-oxo-7,8-dihydroguanine DNA N-glycosylase activity"/>
    <property type="evidence" value="ECO:0007669"/>
    <property type="project" value="TreeGrafter"/>
</dbReference>
<evidence type="ECO:0000256" key="4">
    <source>
        <dbReference type="ARBA" id="ARBA00022723"/>
    </source>
</evidence>
<evidence type="ECO:0000256" key="13">
    <source>
        <dbReference type="ARBA" id="ARBA00023295"/>
    </source>
</evidence>
<keyword evidence="8 15" id="KW-0862">Zinc</keyword>
<feature type="binding site" evidence="15">
    <location>
        <position position="126"/>
    </location>
    <ligand>
        <name>DNA</name>
        <dbReference type="ChEBI" id="CHEBI:16991"/>
    </ligand>
</feature>
<feature type="active site" description="Schiff-base intermediate with DNA" evidence="15">
    <location>
        <position position="2"/>
    </location>
</feature>
<evidence type="ECO:0000259" key="16">
    <source>
        <dbReference type="PROSITE" id="PS51066"/>
    </source>
</evidence>
<dbReference type="InterPro" id="IPR020629">
    <property type="entry name" value="FPG_Glyclase"/>
</dbReference>
<evidence type="ECO:0000256" key="10">
    <source>
        <dbReference type="ARBA" id="ARBA00023204"/>
    </source>
</evidence>
<evidence type="ECO:0000313" key="19">
    <source>
        <dbReference type="Proteomes" id="UP000178367"/>
    </source>
</evidence>
<evidence type="ECO:0000256" key="8">
    <source>
        <dbReference type="ARBA" id="ARBA00022833"/>
    </source>
</evidence>
<evidence type="ECO:0000259" key="17">
    <source>
        <dbReference type="PROSITE" id="PS51068"/>
    </source>
</evidence>
<dbReference type="InterPro" id="IPR035937">
    <property type="entry name" value="FPG_N"/>
</dbReference>
<dbReference type="GO" id="GO:0006284">
    <property type="term" value="P:base-excision repair"/>
    <property type="evidence" value="ECO:0007669"/>
    <property type="project" value="InterPro"/>
</dbReference>
<keyword evidence="12 15" id="KW-0511">Multifunctional enzyme</keyword>
<proteinExistence type="inferred from homology"/>
<feature type="binding site" evidence="15">
    <location>
        <position position="107"/>
    </location>
    <ligand>
        <name>DNA</name>
        <dbReference type="ChEBI" id="CHEBI:16991"/>
    </ligand>
</feature>
<dbReference type="Pfam" id="PF01149">
    <property type="entry name" value="Fapy_DNA_glyco"/>
    <property type="match status" value="1"/>
</dbReference>
<dbReference type="InterPro" id="IPR000214">
    <property type="entry name" value="Znf_DNA_glyclase/AP_lyase"/>
</dbReference>
<dbReference type="EC" id="3.2.2.23" evidence="15"/>
<dbReference type="PROSITE" id="PS01242">
    <property type="entry name" value="ZF_FPG_1"/>
    <property type="match status" value="1"/>
</dbReference>
<feature type="binding site" evidence="15">
    <location>
        <position position="167"/>
    </location>
    <ligand>
        <name>DNA</name>
        <dbReference type="ChEBI" id="CHEBI:16991"/>
    </ligand>
</feature>
<dbReference type="PANTHER" id="PTHR22993:SF9">
    <property type="entry name" value="FORMAMIDOPYRIMIDINE-DNA GLYCOSYLASE"/>
    <property type="match status" value="1"/>
</dbReference>
<keyword evidence="13 15" id="KW-0326">Glycosidase</keyword>
<keyword evidence="6 15" id="KW-0863">Zinc-finger</keyword>
<dbReference type="CDD" id="cd08966">
    <property type="entry name" value="EcFpg-like_N"/>
    <property type="match status" value="1"/>
</dbReference>
<feature type="domain" description="FPG-type" evidence="16">
    <location>
        <begin position="252"/>
        <end position="286"/>
    </location>
</feature>
<dbReference type="HAMAP" id="MF_00103">
    <property type="entry name" value="Fapy_DNA_glycosyl"/>
    <property type="match status" value="1"/>
</dbReference>
<dbReference type="NCBIfam" id="TIGR00577">
    <property type="entry name" value="fpg"/>
    <property type="match status" value="1"/>
</dbReference>
<dbReference type="InterPro" id="IPR012319">
    <property type="entry name" value="FPG_cat"/>
</dbReference>
<feature type="active site" description="Proton donor" evidence="15">
    <location>
        <position position="3"/>
    </location>
</feature>
<evidence type="ECO:0000256" key="5">
    <source>
        <dbReference type="ARBA" id="ARBA00022763"/>
    </source>
</evidence>
<evidence type="ECO:0000256" key="3">
    <source>
        <dbReference type="ARBA" id="ARBA00011245"/>
    </source>
</evidence>
<dbReference type="InterPro" id="IPR015887">
    <property type="entry name" value="DNA_glyclase_Znf_dom_DNA_BS"/>
</dbReference>
<dbReference type="GO" id="GO:0003684">
    <property type="term" value="F:damaged DNA binding"/>
    <property type="evidence" value="ECO:0007669"/>
    <property type="project" value="InterPro"/>
</dbReference>
<keyword evidence="4 15" id="KW-0479">Metal-binding</keyword>
<dbReference type="STRING" id="1797994.A2227_07295"/>
<evidence type="ECO:0000256" key="12">
    <source>
        <dbReference type="ARBA" id="ARBA00023268"/>
    </source>
</evidence>
<comment type="cofactor">
    <cofactor evidence="15">
        <name>Zn(2+)</name>
        <dbReference type="ChEBI" id="CHEBI:29105"/>
    </cofactor>
    <text evidence="15">Binds 1 zinc ion per subunit.</text>
</comment>
<comment type="function">
    <text evidence="15">Involved in base excision repair of DNA damaged by oxidation or by mutagenic agents. Acts as DNA glycosylase that recognizes and removes damaged bases. Has a preference for oxidized purines, such as 7,8-dihydro-8-oxoguanine (8-oxoG). Has AP (apurinic/apyrimidinic) lyase activity and introduces nicks in the DNA strand. Cleaves the DNA backbone by beta-delta elimination to generate a single-strand break at the site of the removed base with both 3'- and 5'-phosphates.</text>
</comment>
<comment type="caution">
    <text evidence="18">The sequence shown here is derived from an EMBL/GenBank/DDBJ whole genome shotgun (WGS) entry which is preliminary data.</text>
</comment>
<dbReference type="PROSITE" id="PS51068">
    <property type="entry name" value="FPG_CAT"/>
    <property type="match status" value="1"/>
</dbReference>
<dbReference type="SMART" id="SM01232">
    <property type="entry name" value="H2TH"/>
    <property type="match status" value="1"/>
</dbReference>
<dbReference type="InterPro" id="IPR015886">
    <property type="entry name" value="H2TH_FPG"/>
</dbReference>
<dbReference type="SUPFAM" id="SSF46946">
    <property type="entry name" value="S13-like H2TH domain"/>
    <property type="match status" value="1"/>
</dbReference>
<keyword evidence="7 15" id="KW-0378">Hydrolase</keyword>
<dbReference type="Gene3D" id="3.20.190.10">
    <property type="entry name" value="MutM-like, N-terminal"/>
    <property type="match status" value="1"/>
</dbReference>
<dbReference type="NCBIfam" id="NF002211">
    <property type="entry name" value="PRK01103.1"/>
    <property type="match status" value="1"/>
</dbReference>
<dbReference type="EC" id="4.2.99.18" evidence="15"/>